<proteinExistence type="predicted"/>
<keyword evidence="2" id="KW-0732">Signal</keyword>
<feature type="signal peptide" evidence="2">
    <location>
        <begin position="1"/>
        <end position="19"/>
    </location>
</feature>
<dbReference type="Proteomes" id="UP000051530">
    <property type="component" value="Unassembled WGS sequence"/>
</dbReference>
<feature type="compositionally biased region" description="Polar residues" evidence="1">
    <location>
        <begin position="86"/>
        <end position="135"/>
    </location>
</feature>
<comment type="caution">
    <text evidence="3">The sequence shown here is derived from an EMBL/GenBank/DDBJ whole genome shotgun (WGS) entry which is preliminary data.</text>
</comment>
<evidence type="ECO:0000313" key="4">
    <source>
        <dbReference type="Proteomes" id="UP000051530"/>
    </source>
</evidence>
<dbReference type="EMBL" id="LGUB01000296">
    <property type="protein sequence ID" value="KRH93553.1"/>
    <property type="molecule type" value="Genomic_DNA"/>
</dbReference>
<protein>
    <submittedName>
        <fullName evidence="3">Uncharacterized protein</fullName>
    </submittedName>
</protein>
<evidence type="ECO:0000256" key="1">
    <source>
        <dbReference type="SAM" id="MobiDB-lite"/>
    </source>
</evidence>
<evidence type="ECO:0000313" key="3">
    <source>
        <dbReference type="EMBL" id="KRH93553.1"/>
    </source>
</evidence>
<keyword evidence="4" id="KW-1185">Reference proteome</keyword>
<dbReference type="AlphaFoldDB" id="A0A0R0M3C3"/>
<sequence length="419" mass="48392">MDIVLFVTSLLMLLSAILSYKGFHLRHKFDQRTDEIQKIKQELKILADTIEKSILPSNNVNRCSKEADAQQNYTIKPSAVKSDILAQSPSSNTHPSTPVSQTSTFNSNSNDQSNFKTQPPQSNLTSPKNNSTPKMTDSVEEFKIEGKYLTLYFLFKCLSHIDDFCYYLSGCNLSVARDICKFSYNNGFSPEKKLEHFELIKKYRHLSENKNEEFIGQMNLLLTLFNENIDQTMFTNFSDIIITQGHEIEVYQYRQKNVGGIQCFIDHTGSLYVTMVKKLPPKIMVISFDFLNEKEGENSYIGFPEIKLTQWLKTRGYFPNIKIKGGLESGFFPMPITLQIRDSKMKFLYLPTAIYVKRVNDNVCKAILRQKDQNYWNIISSFSQEIGVQDVITFELLDHLKRNGFLEFTVFYSNFYSAP</sequence>
<dbReference type="VEuPathDB" id="MicrosporidiaDB:M153_772000580"/>
<feature type="chain" id="PRO_5006399109" evidence="2">
    <location>
        <begin position="20"/>
        <end position="419"/>
    </location>
</feature>
<gene>
    <name evidence="3" type="ORF">M153_772000580</name>
</gene>
<feature type="region of interest" description="Disordered" evidence="1">
    <location>
        <begin position="86"/>
        <end position="136"/>
    </location>
</feature>
<name>A0A0R0M3C3_9MICR</name>
<evidence type="ECO:0000256" key="2">
    <source>
        <dbReference type="SAM" id="SignalP"/>
    </source>
</evidence>
<accession>A0A0R0M3C3</accession>
<organism evidence="3 4">
    <name type="scientific">Pseudoloma neurophilia</name>
    <dbReference type="NCBI Taxonomy" id="146866"/>
    <lineage>
        <taxon>Eukaryota</taxon>
        <taxon>Fungi</taxon>
        <taxon>Fungi incertae sedis</taxon>
        <taxon>Microsporidia</taxon>
        <taxon>Pseudoloma</taxon>
    </lineage>
</organism>
<reference evidence="3 4" key="1">
    <citation type="submission" date="2015-07" db="EMBL/GenBank/DDBJ databases">
        <title>The genome of Pseudoloma neurophilia, a relevant intracellular parasite of the zebrafish.</title>
        <authorList>
            <person name="Ndikumana S."/>
            <person name="Pelin A."/>
            <person name="Sanders J."/>
            <person name="Corradi N."/>
        </authorList>
    </citation>
    <scope>NUCLEOTIDE SEQUENCE [LARGE SCALE GENOMIC DNA]</scope>
    <source>
        <strain evidence="3 4">MK1</strain>
    </source>
</reference>